<proteinExistence type="inferred from homology"/>
<dbReference type="CDD" id="cd10456">
    <property type="entry name" value="GIY-YIG_UPF0213"/>
    <property type="match status" value="1"/>
</dbReference>
<dbReference type="PANTHER" id="PTHR34477:SF1">
    <property type="entry name" value="UPF0213 PROTEIN YHBQ"/>
    <property type="match status" value="1"/>
</dbReference>
<feature type="domain" description="GIY-YIG" evidence="2">
    <location>
        <begin position="11"/>
        <end position="86"/>
    </location>
</feature>
<dbReference type="InterPro" id="IPR000305">
    <property type="entry name" value="GIY-YIG_endonuc"/>
</dbReference>
<evidence type="ECO:0000313" key="4">
    <source>
        <dbReference type="Proteomes" id="UP000273326"/>
    </source>
</evidence>
<evidence type="ECO:0000259" key="2">
    <source>
        <dbReference type="PROSITE" id="PS50164"/>
    </source>
</evidence>
<dbReference type="Pfam" id="PF01541">
    <property type="entry name" value="GIY-YIG"/>
    <property type="match status" value="1"/>
</dbReference>
<dbReference type="Gene3D" id="3.40.1440.10">
    <property type="entry name" value="GIY-YIG endonuclease"/>
    <property type="match status" value="1"/>
</dbReference>
<comment type="similarity">
    <text evidence="1">Belongs to the UPF0213 family.</text>
</comment>
<accession>A0A3Q9BK06</accession>
<reference evidence="4" key="1">
    <citation type="submission" date="2018-12" db="EMBL/GenBank/DDBJ databases">
        <title>Complete genome sequencing of Jeotgalibaca sp. H21T32.</title>
        <authorList>
            <person name="Bae J.-W."/>
            <person name="Lee S.-Y."/>
        </authorList>
    </citation>
    <scope>NUCLEOTIDE SEQUENCE [LARGE SCALE GENOMIC DNA]</scope>
    <source>
        <strain evidence="4">H21T32</strain>
    </source>
</reference>
<name>A0A3Q9BK06_9LACT</name>
<dbReference type="InterPro" id="IPR035901">
    <property type="entry name" value="GIY-YIG_endonuc_sf"/>
</dbReference>
<evidence type="ECO:0000256" key="1">
    <source>
        <dbReference type="ARBA" id="ARBA00007435"/>
    </source>
</evidence>
<sequence length="97" mass="11521">MNKEQNTNQEKRHYFYVLECADRSFYAGYTTEPERREKEHNTGIGCKYTKSRRPVRMIHREGFATRSEATKAEAAFKKLTRKEKEKRVGRDGDTEEL</sequence>
<keyword evidence="4" id="KW-1185">Reference proteome</keyword>
<evidence type="ECO:0000313" key="3">
    <source>
        <dbReference type="EMBL" id="AZP04147.1"/>
    </source>
</evidence>
<dbReference type="Proteomes" id="UP000273326">
    <property type="component" value="Chromosome"/>
</dbReference>
<protein>
    <submittedName>
        <fullName evidence="3">GIY-YIG nuclease family protein</fullName>
    </submittedName>
</protein>
<dbReference type="PROSITE" id="PS50164">
    <property type="entry name" value="GIY_YIG"/>
    <property type="match status" value="1"/>
</dbReference>
<dbReference type="OrthoDB" id="9807770at2"/>
<organism evidence="3 4">
    <name type="scientific">Jeotgalibaca ciconiae</name>
    <dbReference type="NCBI Taxonomy" id="2496265"/>
    <lineage>
        <taxon>Bacteria</taxon>
        <taxon>Bacillati</taxon>
        <taxon>Bacillota</taxon>
        <taxon>Bacilli</taxon>
        <taxon>Lactobacillales</taxon>
        <taxon>Carnobacteriaceae</taxon>
        <taxon>Jeotgalibaca</taxon>
    </lineage>
</organism>
<dbReference type="AlphaFoldDB" id="A0A3Q9BK06"/>
<dbReference type="SUPFAM" id="SSF82771">
    <property type="entry name" value="GIY-YIG endonuclease"/>
    <property type="match status" value="1"/>
</dbReference>
<dbReference type="RefSeq" id="WP_126109278.1">
    <property type="nucleotide sequence ID" value="NZ_CP034465.1"/>
</dbReference>
<gene>
    <name evidence="3" type="ORF">EJN90_05385</name>
</gene>
<dbReference type="InterPro" id="IPR050190">
    <property type="entry name" value="UPF0213_domain"/>
</dbReference>
<dbReference type="KEGG" id="jeh:EJN90_05385"/>
<dbReference type="PANTHER" id="PTHR34477">
    <property type="entry name" value="UPF0213 PROTEIN YHBQ"/>
    <property type="match status" value="1"/>
</dbReference>
<dbReference type="EMBL" id="CP034465">
    <property type="protein sequence ID" value="AZP04147.1"/>
    <property type="molecule type" value="Genomic_DNA"/>
</dbReference>